<accession>A0A4Y1ZE89</accession>
<reference evidence="1 2" key="1">
    <citation type="submission" date="2017-11" db="EMBL/GenBank/DDBJ databases">
        <title>Draft Genome Sequence of Sporolactobacillus inulinus NBRC 111894 Isolated from Koso, a Japanese Sugar-Vegetable Fermented Beverage.</title>
        <authorList>
            <person name="Chiou T.Y."/>
            <person name="Oshima K."/>
            <person name="Suda W."/>
            <person name="Hattori M."/>
            <person name="Takahashi T."/>
        </authorList>
    </citation>
    <scope>NUCLEOTIDE SEQUENCE [LARGE SCALE GENOMIC DNA]</scope>
    <source>
        <strain evidence="1 2">NBRC111894</strain>
    </source>
</reference>
<dbReference type="AlphaFoldDB" id="A0A4Y1ZE89"/>
<evidence type="ECO:0000313" key="2">
    <source>
        <dbReference type="Proteomes" id="UP000319716"/>
    </source>
</evidence>
<evidence type="ECO:0000313" key="1">
    <source>
        <dbReference type="EMBL" id="GAY77261.1"/>
    </source>
</evidence>
<dbReference type="EMBL" id="BEXB01000023">
    <property type="protein sequence ID" value="GAY77261.1"/>
    <property type="molecule type" value="Genomic_DNA"/>
</dbReference>
<name>A0A4Y1ZE89_9BACL</name>
<protein>
    <submittedName>
        <fullName evidence="1">Uncharacterized protein</fullName>
    </submittedName>
</protein>
<gene>
    <name evidence="1" type="ORF">NBRC111894_2815</name>
</gene>
<sequence length="44" mass="5045">MVYQIHHRAKKQSYTVSHPILLPMFQRKGGTLSSVQRSTASNME</sequence>
<proteinExistence type="predicted"/>
<comment type="caution">
    <text evidence="1">The sequence shown here is derived from an EMBL/GenBank/DDBJ whole genome shotgun (WGS) entry which is preliminary data.</text>
</comment>
<dbReference type="Proteomes" id="UP000319716">
    <property type="component" value="Unassembled WGS sequence"/>
</dbReference>
<organism evidence="1 2">
    <name type="scientific">Sporolactobacillus inulinus</name>
    <dbReference type="NCBI Taxonomy" id="2078"/>
    <lineage>
        <taxon>Bacteria</taxon>
        <taxon>Bacillati</taxon>
        <taxon>Bacillota</taxon>
        <taxon>Bacilli</taxon>
        <taxon>Bacillales</taxon>
        <taxon>Sporolactobacillaceae</taxon>
        <taxon>Sporolactobacillus</taxon>
    </lineage>
</organism>